<name>A0A6P6YKQ0_DERPT</name>
<proteinExistence type="predicted"/>
<dbReference type="KEGG" id="dpte:113799404"/>
<accession>A0A6P6YKQ0</accession>
<reference evidence="2" key="1">
    <citation type="submission" date="2025-08" db="UniProtKB">
        <authorList>
            <consortium name="RefSeq"/>
        </authorList>
    </citation>
    <scope>IDENTIFICATION</scope>
    <source>
        <strain evidence="2">Airmid</strain>
    </source>
</reference>
<organism evidence="1 2">
    <name type="scientific">Dermatophagoides pteronyssinus</name>
    <name type="common">European house dust mite</name>
    <dbReference type="NCBI Taxonomy" id="6956"/>
    <lineage>
        <taxon>Eukaryota</taxon>
        <taxon>Metazoa</taxon>
        <taxon>Ecdysozoa</taxon>
        <taxon>Arthropoda</taxon>
        <taxon>Chelicerata</taxon>
        <taxon>Arachnida</taxon>
        <taxon>Acari</taxon>
        <taxon>Acariformes</taxon>
        <taxon>Sarcoptiformes</taxon>
        <taxon>Astigmata</taxon>
        <taxon>Psoroptidia</taxon>
        <taxon>Analgoidea</taxon>
        <taxon>Pyroglyphidae</taxon>
        <taxon>Dermatophagoidinae</taxon>
        <taxon>Dermatophagoides</taxon>
    </lineage>
</organism>
<dbReference type="InParanoid" id="A0A6P6YKQ0"/>
<gene>
    <name evidence="2" type="primary">LOC113799404</name>
</gene>
<dbReference type="GeneID" id="113799404"/>
<protein>
    <submittedName>
        <fullName evidence="2">Dual specificity protein kinase splB-like</fullName>
    </submittedName>
</protein>
<dbReference type="AlphaFoldDB" id="A0A6P6YKQ0"/>
<dbReference type="RefSeq" id="XP_027205825.1">
    <property type="nucleotide sequence ID" value="XM_027350024.1"/>
</dbReference>
<evidence type="ECO:0000313" key="1">
    <source>
        <dbReference type="Proteomes" id="UP000515146"/>
    </source>
</evidence>
<dbReference type="OrthoDB" id="9884296at2759"/>
<sequence length="993" mass="112261">MDSCVVADDVPETENKIPDQSNFHRILIDQSTEMDLNITHQQPASSNTNTSQQTLSSSINDELHWYRVMDIYHATCDNNICRKTMNADANLQNSEISFTLNSSGSDANVNPNVLNNVSDDRNSKNCRHRHRHHKNPPNESSSTSSSSSSQFLINNNNTFDIHLAQIDIETFKSEDIRKIPFNQHSMMNASNDDTLRIVDSISSFTNHLQPPIHSKDTALSIDSLDISIDNDEINTELIQKCAEKNDRTKYKIAMIDSQMHGSTSTNPFQQSPLPLMMNDSSNLQSPGTLVKMFIQNKQSVNSGENSMISSLIYDKKNNNNITNNNDVPSKFDNLFRLSSNNNNHGNSIENEGLDSTTNTSLNTIDSNELPLHVLDLSKKLRSLNLSGNSSKQQQSPLMMNNNNNNSNIRYVGSTSSNTTSFASTTTTSSSAATNGDVYSKRKHQHRQRMVATNPFLNISETDSSGCAKKTRSMATQFPDLFQDKEVQASFDDDESEIMKEAPVLVYYPNYSLPDLSFLQEIFHPENHAVYLSPVKHEPVKIATPEISNVKMRTHTNMSSRRKCRPKSYTDYETLLNQDLSHIKDWDSLNLLLPDDFREFIEQNNLLKLNQNSSSEKDENPGQSDRIAKNIPIPIKTMMPNNHRLFQNGVRMRPQSMRQNIMNRNKRYSLQEHQYNNYNQNVYFNEDKNYNINPTTEQPYQSNRGEYDFHSFMTRSQTMPNCQTMPFNTPPPSSMVPGFSGTYYPLPHLPPTVHHHSGRHQSNPIACYNACCCHSACHSPSMATSSSQQSSPHAQKPPPNLNWELLSSSTSFKKLLSFLSKLDEYSSTHSSSADTATITSNNEKIASDGHSNRRNNVHKTKSHSQRQTNINDEPNYQKSENLERNHHNKILNSKKHSNTRSNNNRKTTSANVQTMKNSKIILKRPTTLHRQHSSAASTSSTAIPVPSRRISSMIPVLNKNSQNHHQISSGQTITGGSNGFRQQTNLNMKNMSRF</sequence>
<keyword evidence="1" id="KW-1185">Reference proteome</keyword>
<dbReference type="Proteomes" id="UP000515146">
    <property type="component" value="Unplaced"/>
</dbReference>
<dbReference type="OMA" id="CRPKSYT"/>
<evidence type="ECO:0000313" key="2">
    <source>
        <dbReference type="RefSeq" id="XP_027205825.1"/>
    </source>
</evidence>